<dbReference type="EMBL" id="CP034951">
    <property type="protein sequence ID" value="QAA82616.1"/>
    <property type="molecule type" value="Genomic_DNA"/>
</dbReference>
<name>A0A410G5R4_9FLAO</name>
<accession>A0A410G5R4</accession>
<gene>
    <name evidence="3" type="ORF">EI546_13200</name>
</gene>
<keyword evidence="1" id="KW-1133">Transmembrane helix</keyword>
<organism evidence="3 4">
    <name type="scientific">Aequorivita ciconiae</name>
    <dbReference type="NCBI Taxonomy" id="2494375"/>
    <lineage>
        <taxon>Bacteria</taxon>
        <taxon>Pseudomonadati</taxon>
        <taxon>Bacteroidota</taxon>
        <taxon>Flavobacteriia</taxon>
        <taxon>Flavobacteriales</taxon>
        <taxon>Flavobacteriaceae</taxon>
        <taxon>Aequorivita</taxon>
    </lineage>
</organism>
<evidence type="ECO:0000256" key="1">
    <source>
        <dbReference type="SAM" id="Phobius"/>
    </source>
</evidence>
<dbReference type="Pfam" id="PF03544">
    <property type="entry name" value="TonB_C"/>
    <property type="match status" value="1"/>
</dbReference>
<reference evidence="3 4" key="1">
    <citation type="submission" date="2019-01" db="EMBL/GenBank/DDBJ databases">
        <title>Complete genome sequencing of Aequorivita sp. H23M31.</title>
        <authorList>
            <person name="Bae J.-W."/>
        </authorList>
    </citation>
    <scope>NUCLEOTIDE SEQUENCE [LARGE SCALE GENOMIC DNA]</scope>
    <source>
        <strain evidence="3 4">H23M31</strain>
    </source>
</reference>
<dbReference type="OrthoDB" id="1522859at2"/>
<dbReference type="AlphaFoldDB" id="A0A410G5R4"/>
<dbReference type="Gene3D" id="3.30.1150.10">
    <property type="match status" value="1"/>
</dbReference>
<evidence type="ECO:0000259" key="2">
    <source>
        <dbReference type="Pfam" id="PF03544"/>
    </source>
</evidence>
<proteinExistence type="predicted"/>
<keyword evidence="4" id="KW-1185">Reference proteome</keyword>
<keyword evidence="1" id="KW-0812">Transmembrane</keyword>
<sequence length="161" mass="17801">MYQQILKNGFSYHLYLVSVLAVFLCASTFGQEKQKHQPNDSGFERYSSNEVDKVPVYPGCTSDNNEGLETCMMGEISQYIVNNLDFNLASQSGLMGMQEIVVHFGIDASGKVVHVSAKAGNPTMEKEAVRVIKSLPECEPGEKDGKKVGVYYTFPIGFEVE</sequence>
<dbReference type="SUPFAM" id="SSF74653">
    <property type="entry name" value="TolA/TonB C-terminal domain"/>
    <property type="match status" value="1"/>
</dbReference>
<dbReference type="RefSeq" id="WP_128250981.1">
    <property type="nucleotide sequence ID" value="NZ_CP034951.1"/>
</dbReference>
<feature type="transmembrane region" description="Helical" evidence="1">
    <location>
        <begin position="12"/>
        <end position="30"/>
    </location>
</feature>
<dbReference type="KEGG" id="aev:EI546_13200"/>
<protein>
    <recommendedName>
        <fullName evidence="2">TonB C-terminal domain-containing protein</fullName>
    </recommendedName>
</protein>
<evidence type="ECO:0000313" key="3">
    <source>
        <dbReference type="EMBL" id="QAA82616.1"/>
    </source>
</evidence>
<evidence type="ECO:0000313" key="4">
    <source>
        <dbReference type="Proteomes" id="UP000285517"/>
    </source>
</evidence>
<dbReference type="Proteomes" id="UP000285517">
    <property type="component" value="Chromosome"/>
</dbReference>
<feature type="domain" description="TonB C-terminal" evidence="2">
    <location>
        <begin position="100"/>
        <end position="159"/>
    </location>
</feature>
<keyword evidence="1" id="KW-0472">Membrane</keyword>
<dbReference type="GO" id="GO:0055085">
    <property type="term" value="P:transmembrane transport"/>
    <property type="evidence" value="ECO:0007669"/>
    <property type="project" value="InterPro"/>
</dbReference>
<dbReference type="InterPro" id="IPR037682">
    <property type="entry name" value="TonB_C"/>
</dbReference>